<dbReference type="PROSITE" id="PS50994">
    <property type="entry name" value="INTEGRASE"/>
    <property type="match status" value="1"/>
</dbReference>
<sequence length="1016" mass="113976">MLVSVRHRRMLRSRELWAIYDIRLTADKGRQELDLVLKNITNTKMLVEEKAKIVAARQVRIAAEEKELKVQADIAQAELDEALPALEMAEQIRVIEVRVLAILSNTSEKRGVKPQHEIEQNSFLPREFCPPHYYGCQKSGRQLSQDECRSTLPLKRDAALMTSWGSGRRILSKLLGSCSLRMRVEDLCRFLDAQLCSKLRVEPCCRLGEERESRVFCRPGRARKPLRLASSKALGDLDKKALSEIKSYARPPVEVEKVMESVMILLGHDPNWAEAKRQLGDSDFVNKCDPGGKDQECLILLLLWLPNCRQPSDKEHDSGSHPPILHPNPVSPTKHVITFNSSLQQSPNVASTRSMFISFQNVLYSHLPLAASFHITASVTTTAAATTTLGSRFSGVTALHMTDTLVIWVWATKLCSRNPYFKACSSACNRPASVAQVHHTELISYKYHVGDKLCPGDRPYDSRINHHNLNTILTSSSSAGDDWHLSALNIEVLRAEEVKRRRVCSSARMKVWRKWEITEKTSHQPATSSSTAEICSQPKPPGSGATSLPALLRPTTVTAAYPSAHQVPVPAPASHHQCRRRVSSLYRLYVAQEVASTPRTHADVDAVGKKNGCMEKMVHICTLIFLCPTLLQAALACPWLNIVKLPESVDFQSPTARKDWEIFEGYFENYLIATGQDECPDKVKLAPLKNMLSSQGHALFETCDISPEDSMLFTHEQCIALDLMGPYPRSARDQRFVLVVTYLFTPWYELYTLPSSHTHHIAATLEKEFFPHWGYLRTILSDDATQFSGSRLRDLCMKWHVIKHTTDIHHIRANPTERRNQAVEAQLRLRVGKDHTTWSQHIPEIAFRLRNRTNEATGKLPAEMLYGAGLAKLGEFMCRPPDLNPGADDSKAGDGDYLNPCNPVTTSTYVRTTYPPWAAPVLLDDLRGERPTPATNGKQQQQLQRDGSHCSARPTCSSVYHCPARKQQPHRWLPPYLRHRTHATQDVNGPHHASCMGLTAGPMSGAPANMPDAQRS</sequence>
<feature type="region of interest" description="Disordered" evidence="1">
    <location>
        <begin position="520"/>
        <end position="547"/>
    </location>
</feature>
<organism evidence="3 4">
    <name type="scientific">Dryococelus australis</name>
    <dbReference type="NCBI Taxonomy" id="614101"/>
    <lineage>
        <taxon>Eukaryota</taxon>
        <taxon>Metazoa</taxon>
        <taxon>Ecdysozoa</taxon>
        <taxon>Arthropoda</taxon>
        <taxon>Hexapoda</taxon>
        <taxon>Insecta</taxon>
        <taxon>Pterygota</taxon>
        <taxon>Neoptera</taxon>
        <taxon>Polyneoptera</taxon>
        <taxon>Phasmatodea</taxon>
        <taxon>Verophasmatodea</taxon>
        <taxon>Anareolatae</taxon>
        <taxon>Phasmatidae</taxon>
        <taxon>Eurycanthinae</taxon>
        <taxon>Dryococelus</taxon>
    </lineage>
</organism>
<feature type="compositionally biased region" description="Polar residues" evidence="1">
    <location>
        <begin position="933"/>
        <end position="945"/>
    </location>
</feature>
<gene>
    <name evidence="3" type="ORF">PR048_001124</name>
</gene>
<proteinExistence type="predicted"/>
<dbReference type="InterPro" id="IPR012337">
    <property type="entry name" value="RNaseH-like_sf"/>
</dbReference>
<dbReference type="InterPro" id="IPR001584">
    <property type="entry name" value="Integrase_cat-core"/>
</dbReference>
<protein>
    <recommendedName>
        <fullName evidence="2">Integrase catalytic domain-containing protein</fullName>
    </recommendedName>
</protein>
<accession>A0ABQ9IGK8</accession>
<comment type="caution">
    <text evidence="3">The sequence shown here is derived from an EMBL/GenBank/DDBJ whole genome shotgun (WGS) entry which is preliminary data.</text>
</comment>
<evidence type="ECO:0000313" key="3">
    <source>
        <dbReference type="EMBL" id="KAJ8895786.1"/>
    </source>
</evidence>
<evidence type="ECO:0000259" key="2">
    <source>
        <dbReference type="PROSITE" id="PS50994"/>
    </source>
</evidence>
<keyword evidence="4" id="KW-1185">Reference proteome</keyword>
<dbReference type="Gene3D" id="3.30.420.10">
    <property type="entry name" value="Ribonuclease H-like superfamily/Ribonuclease H"/>
    <property type="match status" value="1"/>
</dbReference>
<evidence type="ECO:0000256" key="1">
    <source>
        <dbReference type="SAM" id="MobiDB-lite"/>
    </source>
</evidence>
<feature type="compositionally biased region" description="Polar residues" evidence="1">
    <location>
        <begin position="523"/>
        <end position="534"/>
    </location>
</feature>
<dbReference type="Gene3D" id="1.20.920.20">
    <property type="match status" value="2"/>
</dbReference>
<dbReference type="Proteomes" id="UP001159363">
    <property type="component" value="Chromosome 1"/>
</dbReference>
<dbReference type="InterPro" id="IPR036397">
    <property type="entry name" value="RNaseH_sf"/>
</dbReference>
<dbReference type="PANTHER" id="PTHR37984:SF5">
    <property type="entry name" value="PROTEIN NYNRIN-LIKE"/>
    <property type="match status" value="1"/>
</dbReference>
<dbReference type="InterPro" id="IPR050951">
    <property type="entry name" value="Retrovirus_Pol_polyprotein"/>
</dbReference>
<dbReference type="PANTHER" id="PTHR37984">
    <property type="entry name" value="PROTEIN CBG26694"/>
    <property type="match status" value="1"/>
</dbReference>
<reference evidence="3 4" key="1">
    <citation type="submission" date="2023-02" db="EMBL/GenBank/DDBJ databases">
        <title>LHISI_Scaffold_Assembly.</title>
        <authorList>
            <person name="Stuart O.P."/>
            <person name="Cleave R."/>
            <person name="Magrath M.J.L."/>
            <person name="Mikheyev A.S."/>
        </authorList>
    </citation>
    <scope>NUCLEOTIDE SEQUENCE [LARGE SCALE GENOMIC DNA]</scope>
    <source>
        <strain evidence="3">Daus_M_001</strain>
        <tissue evidence="3">Leg muscle</tissue>
    </source>
</reference>
<evidence type="ECO:0000313" key="4">
    <source>
        <dbReference type="Proteomes" id="UP001159363"/>
    </source>
</evidence>
<dbReference type="EMBL" id="JARBHB010000001">
    <property type="protein sequence ID" value="KAJ8895786.1"/>
    <property type="molecule type" value="Genomic_DNA"/>
</dbReference>
<feature type="region of interest" description="Disordered" evidence="1">
    <location>
        <begin position="927"/>
        <end position="952"/>
    </location>
</feature>
<dbReference type="SUPFAM" id="SSF53098">
    <property type="entry name" value="Ribonuclease H-like"/>
    <property type="match status" value="1"/>
</dbReference>
<feature type="region of interest" description="Disordered" evidence="1">
    <location>
        <begin position="985"/>
        <end position="1016"/>
    </location>
</feature>
<feature type="domain" description="Integrase catalytic" evidence="2">
    <location>
        <begin position="703"/>
        <end position="869"/>
    </location>
</feature>
<name>A0ABQ9IGK8_9NEOP</name>